<dbReference type="GO" id="GO:0020037">
    <property type="term" value="F:heme binding"/>
    <property type="evidence" value="ECO:0007669"/>
    <property type="project" value="InterPro"/>
</dbReference>
<dbReference type="PANTHER" id="PTHR47217">
    <property type="entry name" value="GLOBIN-LIKE PROTEIN"/>
    <property type="match status" value="1"/>
</dbReference>
<dbReference type="SUPFAM" id="SSF46458">
    <property type="entry name" value="Globin-like"/>
    <property type="match status" value="1"/>
</dbReference>
<dbReference type="GO" id="GO:0005344">
    <property type="term" value="F:oxygen carrier activity"/>
    <property type="evidence" value="ECO:0007669"/>
    <property type="project" value="UniProtKB-KW"/>
</dbReference>
<comment type="similarity">
    <text evidence="6">Belongs to the globin family.</text>
</comment>
<proteinExistence type="evidence at transcript level"/>
<dbReference type="InterPro" id="IPR000971">
    <property type="entry name" value="Globin"/>
</dbReference>
<sequence length="153" mass="17559">MSSGLTGPQKAALKSSWSRFMDNAVTNGTNFYMDLFKAYPDTLTPFKSLFEDVSFNQMTDHPTMKAQALVFCNGMSSFVDNLDDHEVLVVLLQKMAKLHFNRGIRIKELRDGYGVLLRYLEDHCHVEGSTKNAWEDFIAYICRVQGDFMKERL</sequence>
<feature type="domain" description="Globin" evidence="7">
    <location>
        <begin position="4"/>
        <end position="150"/>
    </location>
</feature>
<accession>A7UAU9</accession>
<protein>
    <submittedName>
        <fullName evidence="8">Hemoglobin III</fullName>
    </submittedName>
</protein>
<dbReference type="PANTHER" id="PTHR47217:SF1">
    <property type="entry name" value="GLOBIN-LIKE PROTEIN"/>
    <property type="match status" value="1"/>
</dbReference>
<dbReference type="Gene3D" id="1.10.490.10">
    <property type="entry name" value="Globins"/>
    <property type="match status" value="1"/>
</dbReference>
<dbReference type="InterPro" id="IPR044399">
    <property type="entry name" value="Mb-like_M"/>
</dbReference>
<name>A7UAU9_PHAPT</name>
<keyword evidence="5" id="KW-0408">Iron</keyword>
<evidence type="ECO:0000313" key="9">
    <source>
        <dbReference type="EMBL" id="ACH68470.1"/>
    </source>
</evidence>
<reference evidence="8" key="2">
    <citation type="journal article" date="2008" name="Gene">
        <title>Characterization of the full length mRNA coding for Lucina pectinata HbIII revealed an alternative polyadenylation site.</title>
        <authorList>
            <person name="Rivera L.E."/>
            <person name="Lopez-Garriga J."/>
            <person name="Cadilla C.L."/>
        </authorList>
    </citation>
    <scope>NUCLEOTIDE SEQUENCE</scope>
</reference>
<dbReference type="PROSITE" id="PS01033">
    <property type="entry name" value="GLOBIN"/>
    <property type="match status" value="1"/>
</dbReference>
<evidence type="ECO:0000256" key="5">
    <source>
        <dbReference type="ARBA" id="ARBA00023004"/>
    </source>
</evidence>
<dbReference type="EMBL" id="EU937817">
    <property type="protein sequence ID" value="ACH68470.1"/>
    <property type="molecule type" value="Genomic_DNA"/>
</dbReference>
<dbReference type="Pfam" id="PF00042">
    <property type="entry name" value="Globin"/>
    <property type="match status" value="1"/>
</dbReference>
<evidence type="ECO:0000256" key="2">
    <source>
        <dbReference type="ARBA" id="ARBA00022617"/>
    </source>
</evidence>
<evidence type="ECO:0000256" key="1">
    <source>
        <dbReference type="ARBA" id="ARBA00022448"/>
    </source>
</evidence>
<evidence type="ECO:0000256" key="6">
    <source>
        <dbReference type="RuleBase" id="RU000356"/>
    </source>
</evidence>
<keyword evidence="3 6" id="KW-0561">Oxygen transport</keyword>
<organism evidence="8">
    <name type="scientific">Phacoides pectinatus</name>
    <name type="common">Thick lucine</name>
    <name type="synonym">Lucina pectinata</name>
    <dbReference type="NCBI Taxonomy" id="244486"/>
    <lineage>
        <taxon>Eukaryota</taxon>
        <taxon>Metazoa</taxon>
        <taxon>Spiralia</taxon>
        <taxon>Lophotrochozoa</taxon>
        <taxon>Mollusca</taxon>
        <taxon>Bivalvia</taxon>
        <taxon>Autobranchia</taxon>
        <taxon>Heteroconchia</taxon>
        <taxon>Euheterodonta</taxon>
        <taxon>Imparidentia</taxon>
        <taxon>Lucinida</taxon>
        <taxon>Lucinoidea</taxon>
        <taxon>Lucinidae</taxon>
        <taxon>Phacoides</taxon>
    </lineage>
</organism>
<dbReference type="AlphaFoldDB" id="A7UAU9"/>
<dbReference type="InterPro" id="IPR009050">
    <property type="entry name" value="Globin-like_sf"/>
</dbReference>
<dbReference type="CDD" id="cd01040">
    <property type="entry name" value="Mb-like"/>
    <property type="match status" value="1"/>
</dbReference>
<evidence type="ECO:0000259" key="7">
    <source>
        <dbReference type="PROSITE" id="PS01033"/>
    </source>
</evidence>
<keyword evidence="4" id="KW-0479">Metal-binding</keyword>
<evidence type="ECO:0000256" key="4">
    <source>
        <dbReference type="ARBA" id="ARBA00022723"/>
    </source>
</evidence>
<dbReference type="GO" id="GO:0046872">
    <property type="term" value="F:metal ion binding"/>
    <property type="evidence" value="ECO:0007669"/>
    <property type="project" value="UniProtKB-KW"/>
</dbReference>
<evidence type="ECO:0000256" key="3">
    <source>
        <dbReference type="ARBA" id="ARBA00022621"/>
    </source>
</evidence>
<dbReference type="InterPro" id="IPR012292">
    <property type="entry name" value="Globin/Proto"/>
</dbReference>
<reference evidence="9" key="3">
    <citation type="submission" date="2008-07" db="EMBL/GenBank/DDBJ databases">
        <title>The hemoglobin III gene from the tropical clam L. pectinata has a novel precoding intron.</title>
        <authorList>
            <person name="Rivera L."/>
            <person name="Lopez-Garriga J."/>
            <person name="Cadilla C.L."/>
        </authorList>
    </citation>
    <scope>NUCLEOTIDE SEQUENCE</scope>
</reference>
<reference evidence="8" key="1">
    <citation type="submission" date="2007-08" db="EMBL/GenBank/DDBJ databases">
        <authorList>
            <person name="Lopez-Garriga J."/>
        </authorList>
    </citation>
    <scope>NUCLEOTIDE SEQUENCE</scope>
</reference>
<keyword evidence="1 6" id="KW-0813">Transport</keyword>
<evidence type="ECO:0000313" key="8">
    <source>
        <dbReference type="EMBL" id="ABS87592.1"/>
    </source>
</evidence>
<dbReference type="EMBL" id="EU040120">
    <property type="protein sequence ID" value="ABS87592.1"/>
    <property type="molecule type" value="mRNA"/>
</dbReference>
<dbReference type="GO" id="GO:0019825">
    <property type="term" value="F:oxygen binding"/>
    <property type="evidence" value="ECO:0007669"/>
    <property type="project" value="InterPro"/>
</dbReference>
<keyword evidence="2 6" id="KW-0349">Heme</keyword>